<accession>A0A2N3LUK0</accession>
<comment type="caution">
    <text evidence="3">The sequence shown here is derived from an EMBL/GenBank/DDBJ whole genome shotgun (WGS) entry which is preliminary data.</text>
</comment>
<dbReference type="Proteomes" id="UP000233491">
    <property type="component" value="Unassembled WGS sequence"/>
</dbReference>
<dbReference type="AlphaFoldDB" id="A0A2N3LUK0"/>
<sequence length="172" mass="19170">MDRALSAVLDRPVGWAGQLRRRTGSRDMKATELFTSRIVRAGRDRVFAAWTQPELVKQWWGPPPYVCPHAEIDLRVGGAYRLANLGPDGETIWISGVFTRVEVPDALSYTWKLSTHSTEPSLVHVSFADHPEGTEVSIHHERFADAAVRDEHALGWQGCLGRLSDLMPGRAS</sequence>
<protein>
    <submittedName>
        <fullName evidence="3">SRPBCC domain-containing protein</fullName>
    </submittedName>
</protein>
<dbReference type="EMBL" id="PJNW01000013">
    <property type="protein sequence ID" value="PKR88233.1"/>
    <property type="molecule type" value="Genomic_DNA"/>
</dbReference>
<keyword evidence="4" id="KW-1185">Reference proteome</keyword>
<evidence type="ECO:0000259" key="2">
    <source>
        <dbReference type="Pfam" id="PF08327"/>
    </source>
</evidence>
<gene>
    <name evidence="3" type="ORF">CXZ10_15660</name>
</gene>
<dbReference type="Pfam" id="PF08327">
    <property type="entry name" value="AHSA1"/>
    <property type="match status" value="1"/>
</dbReference>
<evidence type="ECO:0000313" key="3">
    <source>
        <dbReference type="EMBL" id="PKR88233.1"/>
    </source>
</evidence>
<comment type="similarity">
    <text evidence="1">Belongs to the AHA1 family.</text>
</comment>
<dbReference type="CDD" id="cd07814">
    <property type="entry name" value="SRPBCC_CalC_Aha1-like"/>
    <property type="match status" value="1"/>
</dbReference>
<name>A0A2N3LUK0_9HYPH</name>
<dbReference type="InterPro" id="IPR013538">
    <property type="entry name" value="ASHA1/2-like_C"/>
</dbReference>
<feature type="domain" description="Activator of Hsp90 ATPase homologue 1/2-like C-terminal" evidence="2">
    <location>
        <begin position="41"/>
        <end position="166"/>
    </location>
</feature>
<dbReference type="OrthoDB" id="9805228at2"/>
<reference evidence="3 4" key="1">
    <citation type="submission" date="2017-12" db="EMBL/GenBank/DDBJ databases">
        <title>Anaerobic carbon monoxide metabolism by Pleomorphomonas carboxyditropha sp. nov., a new mesophilic hydrogenogenic carboxidotroph.</title>
        <authorList>
            <person name="Esquivel-Elizondo S."/>
            <person name="Krajmalnik-Brown R."/>
        </authorList>
    </citation>
    <scope>NUCLEOTIDE SEQUENCE [LARGE SCALE GENOMIC DNA]</scope>
    <source>
        <strain evidence="3 4">R5-392</strain>
    </source>
</reference>
<dbReference type="InterPro" id="IPR023393">
    <property type="entry name" value="START-like_dom_sf"/>
</dbReference>
<dbReference type="SUPFAM" id="SSF55961">
    <property type="entry name" value="Bet v1-like"/>
    <property type="match status" value="1"/>
</dbReference>
<evidence type="ECO:0000256" key="1">
    <source>
        <dbReference type="ARBA" id="ARBA00006817"/>
    </source>
</evidence>
<organism evidence="3 4">
    <name type="scientific">Pleomorphomonas diazotrophica</name>
    <dbReference type="NCBI Taxonomy" id="1166257"/>
    <lineage>
        <taxon>Bacteria</taxon>
        <taxon>Pseudomonadati</taxon>
        <taxon>Pseudomonadota</taxon>
        <taxon>Alphaproteobacteria</taxon>
        <taxon>Hyphomicrobiales</taxon>
        <taxon>Pleomorphomonadaceae</taxon>
        <taxon>Pleomorphomonas</taxon>
    </lineage>
</organism>
<evidence type="ECO:0000313" key="4">
    <source>
        <dbReference type="Proteomes" id="UP000233491"/>
    </source>
</evidence>
<dbReference type="Gene3D" id="3.30.530.20">
    <property type="match status" value="1"/>
</dbReference>
<proteinExistence type="inferred from homology"/>